<protein>
    <recommendedName>
        <fullName evidence="5">TraB domain-containing protein</fullName>
    </recommendedName>
</protein>
<accession>A0AAV8PP13</accession>
<dbReference type="InterPro" id="IPR046345">
    <property type="entry name" value="TraB_PrgY-like"/>
</dbReference>
<name>A0AAV8PP13_ENSVE</name>
<dbReference type="PANTHER" id="PTHR21530">
    <property type="entry name" value="PHEROMONE SHUTDOWN PROTEIN"/>
    <property type="match status" value="1"/>
</dbReference>
<keyword evidence="2" id="KW-0472">Membrane</keyword>
<feature type="region of interest" description="Disordered" evidence="1">
    <location>
        <begin position="142"/>
        <end position="200"/>
    </location>
</feature>
<dbReference type="GO" id="GO:0005741">
    <property type="term" value="C:mitochondrial outer membrane"/>
    <property type="evidence" value="ECO:0007669"/>
    <property type="project" value="TreeGrafter"/>
</dbReference>
<feature type="compositionally biased region" description="Low complexity" evidence="1">
    <location>
        <begin position="186"/>
        <end position="200"/>
    </location>
</feature>
<organism evidence="3 4">
    <name type="scientific">Ensete ventricosum</name>
    <name type="common">Abyssinian banana</name>
    <name type="synonym">Musa ensete</name>
    <dbReference type="NCBI Taxonomy" id="4639"/>
    <lineage>
        <taxon>Eukaryota</taxon>
        <taxon>Viridiplantae</taxon>
        <taxon>Streptophyta</taxon>
        <taxon>Embryophyta</taxon>
        <taxon>Tracheophyta</taxon>
        <taxon>Spermatophyta</taxon>
        <taxon>Magnoliopsida</taxon>
        <taxon>Liliopsida</taxon>
        <taxon>Zingiberales</taxon>
        <taxon>Musaceae</taxon>
        <taxon>Ensete</taxon>
    </lineage>
</organism>
<reference evidence="3 4" key="1">
    <citation type="submission" date="2022-12" db="EMBL/GenBank/DDBJ databases">
        <title>Chromosome-scale assembly of the Ensete ventricosum genome.</title>
        <authorList>
            <person name="Dussert Y."/>
            <person name="Stocks J."/>
            <person name="Wendawek A."/>
            <person name="Woldeyes F."/>
            <person name="Nichols R.A."/>
            <person name="Borrell J.S."/>
        </authorList>
    </citation>
    <scope>NUCLEOTIDE SEQUENCE [LARGE SCALE GENOMIC DNA]</scope>
    <source>
        <strain evidence="4">cv. Maze</strain>
        <tissue evidence="3">Seeds</tissue>
    </source>
</reference>
<evidence type="ECO:0008006" key="5">
    <source>
        <dbReference type="Google" id="ProtNLM"/>
    </source>
</evidence>
<dbReference type="PANTHER" id="PTHR21530:SF7">
    <property type="entry name" value="TRAB DOMAIN-CONTAINING PROTEIN"/>
    <property type="match status" value="1"/>
</dbReference>
<dbReference type="CDD" id="cd14726">
    <property type="entry name" value="TraB_PrgY-like"/>
    <property type="match status" value="1"/>
</dbReference>
<feature type="transmembrane region" description="Helical" evidence="2">
    <location>
        <begin position="498"/>
        <end position="517"/>
    </location>
</feature>
<evidence type="ECO:0000256" key="1">
    <source>
        <dbReference type="SAM" id="MobiDB-lite"/>
    </source>
</evidence>
<keyword evidence="2" id="KW-1133">Transmembrane helix</keyword>
<gene>
    <name evidence="3" type="ORF">OPV22_008126</name>
</gene>
<dbReference type="Pfam" id="PF01963">
    <property type="entry name" value="TraB_PrgY_gumN"/>
    <property type="match status" value="1"/>
</dbReference>
<evidence type="ECO:0000256" key="2">
    <source>
        <dbReference type="SAM" id="Phobius"/>
    </source>
</evidence>
<dbReference type="InterPro" id="IPR002816">
    <property type="entry name" value="TraB/PrgY/GumN_fam"/>
</dbReference>
<evidence type="ECO:0000313" key="4">
    <source>
        <dbReference type="Proteomes" id="UP001222027"/>
    </source>
</evidence>
<dbReference type="EMBL" id="JAQQAF010000003">
    <property type="protein sequence ID" value="KAJ8497574.1"/>
    <property type="molecule type" value="Genomic_DNA"/>
</dbReference>
<keyword evidence="2" id="KW-0812">Transmembrane</keyword>
<dbReference type="Proteomes" id="UP001222027">
    <property type="component" value="Unassembled WGS sequence"/>
</dbReference>
<feature type="compositionally biased region" description="Low complexity" evidence="1">
    <location>
        <begin position="168"/>
        <end position="179"/>
    </location>
</feature>
<keyword evidence="4" id="KW-1185">Reference proteome</keyword>
<evidence type="ECO:0000313" key="3">
    <source>
        <dbReference type="EMBL" id="KAJ8497574.1"/>
    </source>
</evidence>
<proteinExistence type="predicted"/>
<sequence length="519" mass="56787">MAFAPCRVRSRLNRILHSSNRSDRSGGYPSSPVRTGCCSNDGGLGAGAEPNSLRFETGRGGCSSLPVRTGFWSKDVKGLGMASGYHRLMIRSTRTRVLNSASSRPFPPPIQRCRRVSLRCFSSLRRLSPAFRVFSGSHHPSAKLLPPFSSPSRSRRRSPPPPMEPADDSSVVSDPSSAEDYVHVSEPAADEPAPNPNLAAHPVLDSGILFEASSGGGSAGGERSAEEGAAEGKRVLPEELAKGVLSLQCESSAEGGSCDVYVVGTAHVSQESCKEVQAIISYLKPQVVFLELCSSRVAILTPQNLQVPTVSEMIDMWKKKKMNTFGILYSWFLAKVAHKLEVFPGSEFRVAFEEAMSYGGKVILGDRPVQITLRRTWGKMTLWHRAKFLYYILFQTIFLPSPDDLNKMLKEMDDVDMLTLFIQEMSKAFPTLMETLLHERDMYMSSTLLKVAREHSSVVAVVGKGHLSGIKKKWEQPIEIKSLLEVPTQSVGPSRTKVIASIGVALTGIATAIYLLGKR</sequence>
<comment type="caution">
    <text evidence="3">The sequence shown here is derived from an EMBL/GenBank/DDBJ whole genome shotgun (WGS) entry which is preliminary data.</text>
</comment>
<dbReference type="AlphaFoldDB" id="A0AAV8PP13"/>